<name>A0A1C0U859_9GAMM</name>
<dbReference type="STRING" id="286156.Ppb6_00647"/>
<dbReference type="PROSITE" id="PS50112">
    <property type="entry name" value="PAS"/>
    <property type="match status" value="1"/>
</dbReference>
<dbReference type="InterPro" id="IPR000014">
    <property type="entry name" value="PAS"/>
</dbReference>
<sequence>MAVSGVRIQDSQGKPIIEVNDRMGRIVGYHEIPALGRNGYFKKTFSHPELAGMGEIFVWSDVIDEFWQIKGTGNITVSGTNITIEVRIGRGGTGAPITSPVKVFYGVR</sequence>
<organism evidence="2 3">
    <name type="scientific">Photorhabdus australis subsp. thailandensis</name>
    <dbReference type="NCBI Taxonomy" id="2805096"/>
    <lineage>
        <taxon>Bacteria</taxon>
        <taxon>Pseudomonadati</taxon>
        <taxon>Pseudomonadota</taxon>
        <taxon>Gammaproteobacteria</taxon>
        <taxon>Enterobacterales</taxon>
        <taxon>Morganellaceae</taxon>
        <taxon>Photorhabdus</taxon>
    </lineage>
</organism>
<proteinExistence type="predicted"/>
<evidence type="ECO:0000313" key="3">
    <source>
        <dbReference type="Proteomes" id="UP000093476"/>
    </source>
</evidence>
<feature type="domain" description="PAS" evidence="1">
    <location>
        <begin position="1"/>
        <end position="49"/>
    </location>
</feature>
<keyword evidence="3" id="KW-1185">Reference proteome</keyword>
<evidence type="ECO:0000313" key="2">
    <source>
        <dbReference type="EMBL" id="OCQ54097.1"/>
    </source>
</evidence>
<dbReference type="RefSeq" id="WP_065822088.1">
    <property type="nucleotide sequence ID" value="NZ_CAWMQZ010000026.1"/>
</dbReference>
<accession>A0A1C0U859</accession>
<dbReference type="Proteomes" id="UP000093476">
    <property type="component" value="Unassembled WGS sequence"/>
</dbReference>
<dbReference type="EMBL" id="LOMY01000026">
    <property type="protein sequence ID" value="OCQ54097.1"/>
    <property type="molecule type" value="Genomic_DNA"/>
</dbReference>
<protein>
    <recommendedName>
        <fullName evidence="1">PAS domain-containing protein</fullName>
    </recommendedName>
</protein>
<dbReference type="AlphaFoldDB" id="A0A1C0U859"/>
<comment type="caution">
    <text evidence="2">The sequence shown here is derived from an EMBL/GenBank/DDBJ whole genome shotgun (WGS) entry which is preliminary data.</text>
</comment>
<reference evidence="2 3" key="1">
    <citation type="submission" date="2015-12" db="EMBL/GenBank/DDBJ databases">
        <title>Genome comparisons provide insights into the role of secondary metabolites in the pathogenic phase of the Photorhabdus life cycle.</title>
        <authorList>
            <person name="Tobias N.J."/>
            <person name="Mishra B."/>
            <person name="Gupta D.K."/>
            <person name="Thines M."/>
            <person name="Stinear T.P."/>
            <person name="Bode H.B."/>
        </authorList>
    </citation>
    <scope>NUCLEOTIDE SEQUENCE [LARGE SCALE GENOMIC DNA]</scope>
    <source>
        <strain evidence="2 3">PB68.1</strain>
    </source>
</reference>
<gene>
    <name evidence="2" type="ORF">Ppb6_00647</name>
</gene>
<evidence type="ECO:0000259" key="1">
    <source>
        <dbReference type="PROSITE" id="PS50112"/>
    </source>
</evidence>